<sequence>MRVHENADAGSSRLPIVNASRRSSMQQQYHLGGTEQEPRPKKWRVSAGQRPNAKDRKAELGLRREKASYQRLFGYARSKPDLDLVRLYFDACPRIPQPIVAMNTRHIRKKLELDLANWKDPRRHWTVKQNSRDRNNQSWFRWPPVFSAPSDSPTSETDEELYSLGATVLEWDWDEESKESDEEIRPGLERRANMSRTKSRDPIPQHSRKRKWEQDSDPKLESSLESEDKLIMIKHRKVSSGSQPIYS</sequence>
<evidence type="ECO:0000313" key="2">
    <source>
        <dbReference type="EMBL" id="TFK40359.1"/>
    </source>
</evidence>
<name>A0A5C3M4M7_9AGAR</name>
<feature type="compositionally biased region" description="Basic and acidic residues" evidence="1">
    <location>
        <begin position="183"/>
        <end position="203"/>
    </location>
</feature>
<feature type="compositionally biased region" description="Basic and acidic residues" evidence="1">
    <location>
        <begin position="212"/>
        <end position="231"/>
    </location>
</feature>
<organism evidence="2 3">
    <name type="scientific">Crucibulum laeve</name>
    <dbReference type="NCBI Taxonomy" id="68775"/>
    <lineage>
        <taxon>Eukaryota</taxon>
        <taxon>Fungi</taxon>
        <taxon>Dikarya</taxon>
        <taxon>Basidiomycota</taxon>
        <taxon>Agaricomycotina</taxon>
        <taxon>Agaricomycetes</taxon>
        <taxon>Agaricomycetidae</taxon>
        <taxon>Agaricales</taxon>
        <taxon>Agaricineae</taxon>
        <taxon>Nidulariaceae</taxon>
        <taxon>Crucibulum</taxon>
    </lineage>
</organism>
<protein>
    <submittedName>
        <fullName evidence="2">Uncharacterized protein</fullName>
    </submittedName>
</protein>
<reference evidence="2 3" key="1">
    <citation type="journal article" date="2019" name="Nat. Ecol. Evol.">
        <title>Megaphylogeny resolves global patterns of mushroom evolution.</title>
        <authorList>
            <person name="Varga T."/>
            <person name="Krizsan K."/>
            <person name="Foldi C."/>
            <person name="Dima B."/>
            <person name="Sanchez-Garcia M."/>
            <person name="Sanchez-Ramirez S."/>
            <person name="Szollosi G.J."/>
            <person name="Szarkandi J.G."/>
            <person name="Papp V."/>
            <person name="Albert L."/>
            <person name="Andreopoulos W."/>
            <person name="Angelini C."/>
            <person name="Antonin V."/>
            <person name="Barry K.W."/>
            <person name="Bougher N.L."/>
            <person name="Buchanan P."/>
            <person name="Buyck B."/>
            <person name="Bense V."/>
            <person name="Catcheside P."/>
            <person name="Chovatia M."/>
            <person name="Cooper J."/>
            <person name="Damon W."/>
            <person name="Desjardin D."/>
            <person name="Finy P."/>
            <person name="Geml J."/>
            <person name="Haridas S."/>
            <person name="Hughes K."/>
            <person name="Justo A."/>
            <person name="Karasinski D."/>
            <person name="Kautmanova I."/>
            <person name="Kiss B."/>
            <person name="Kocsube S."/>
            <person name="Kotiranta H."/>
            <person name="LaButti K.M."/>
            <person name="Lechner B.E."/>
            <person name="Liimatainen K."/>
            <person name="Lipzen A."/>
            <person name="Lukacs Z."/>
            <person name="Mihaltcheva S."/>
            <person name="Morgado L.N."/>
            <person name="Niskanen T."/>
            <person name="Noordeloos M.E."/>
            <person name="Ohm R.A."/>
            <person name="Ortiz-Santana B."/>
            <person name="Ovrebo C."/>
            <person name="Racz N."/>
            <person name="Riley R."/>
            <person name="Savchenko A."/>
            <person name="Shiryaev A."/>
            <person name="Soop K."/>
            <person name="Spirin V."/>
            <person name="Szebenyi C."/>
            <person name="Tomsovsky M."/>
            <person name="Tulloss R.E."/>
            <person name="Uehling J."/>
            <person name="Grigoriev I.V."/>
            <person name="Vagvolgyi C."/>
            <person name="Papp T."/>
            <person name="Martin F.M."/>
            <person name="Miettinen O."/>
            <person name="Hibbett D.S."/>
            <person name="Nagy L.G."/>
        </authorList>
    </citation>
    <scope>NUCLEOTIDE SEQUENCE [LARGE SCALE GENOMIC DNA]</scope>
    <source>
        <strain evidence="2 3">CBS 166.37</strain>
    </source>
</reference>
<feature type="compositionally biased region" description="Polar residues" evidence="1">
    <location>
        <begin position="20"/>
        <end position="29"/>
    </location>
</feature>
<dbReference type="AlphaFoldDB" id="A0A5C3M4M7"/>
<proteinExistence type="predicted"/>
<keyword evidence="3" id="KW-1185">Reference proteome</keyword>
<gene>
    <name evidence="2" type="ORF">BDQ12DRAFT_680814</name>
</gene>
<dbReference type="EMBL" id="ML213597">
    <property type="protein sequence ID" value="TFK40359.1"/>
    <property type="molecule type" value="Genomic_DNA"/>
</dbReference>
<accession>A0A5C3M4M7</accession>
<feature type="region of interest" description="Disordered" evidence="1">
    <location>
        <begin position="175"/>
        <end position="247"/>
    </location>
</feature>
<feature type="compositionally biased region" description="Basic and acidic residues" evidence="1">
    <location>
        <begin position="52"/>
        <end position="61"/>
    </location>
</feature>
<dbReference type="Proteomes" id="UP000308652">
    <property type="component" value="Unassembled WGS sequence"/>
</dbReference>
<evidence type="ECO:0000256" key="1">
    <source>
        <dbReference type="SAM" id="MobiDB-lite"/>
    </source>
</evidence>
<evidence type="ECO:0000313" key="3">
    <source>
        <dbReference type="Proteomes" id="UP000308652"/>
    </source>
</evidence>
<feature type="region of interest" description="Disordered" evidence="1">
    <location>
        <begin position="1"/>
        <end position="61"/>
    </location>
</feature>